<dbReference type="InterPro" id="IPR023996">
    <property type="entry name" value="TonB-dep_OMP_SusC/RagA"/>
</dbReference>
<keyword evidence="10" id="KW-1133">Transmembrane helix</keyword>
<dbReference type="InterPro" id="IPR012910">
    <property type="entry name" value="Plug_dom"/>
</dbReference>
<evidence type="ECO:0000313" key="14">
    <source>
        <dbReference type="Proteomes" id="UP000295455"/>
    </source>
</evidence>
<dbReference type="FunFam" id="2.170.130.10:FF:000008">
    <property type="entry name" value="SusC/RagA family TonB-linked outer membrane protein"/>
    <property type="match status" value="1"/>
</dbReference>
<dbReference type="RefSeq" id="WP_132217186.1">
    <property type="nucleotide sequence ID" value="NZ_OX156936.1"/>
</dbReference>
<keyword evidence="7 8" id="KW-0998">Cell outer membrane</keyword>
<name>A0A4R1RLB5_9FLAO</name>
<evidence type="ECO:0000256" key="6">
    <source>
        <dbReference type="ARBA" id="ARBA00023136"/>
    </source>
</evidence>
<evidence type="ECO:0000256" key="10">
    <source>
        <dbReference type="SAM" id="Phobius"/>
    </source>
</evidence>
<keyword evidence="14" id="KW-1185">Reference proteome</keyword>
<dbReference type="EMBL" id="SLUP01000003">
    <property type="protein sequence ID" value="TCL66886.1"/>
    <property type="molecule type" value="Genomic_DNA"/>
</dbReference>
<dbReference type="InterPro" id="IPR000531">
    <property type="entry name" value="Beta-barrel_TonB"/>
</dbReference>
<evidence type="ECO:0000259" key="12">
    <source>
        <dbReference type="Pfam" id="PF07715"/>
    </source>
</evidence>
<dbReference type="AlphaFoldDB" id="A0A4R1RLB5"/>
<dbReference type="OrthoDB" id="9768177at2"/>
<dbReference type="Gene3D" id="2.40.170.20">
    <property type="entry name" value="TonB-dependent receptor, beta-barrel domain"/>
    <property type="match status" value="1"/>
</dbReference>
<dbReference type="SUPFAM" id="SSF56935">
    <property type="entry name" value="Porins"/>
    <property type="match status" value="1"/>
</dbReference>
<evidence type="ECO:0000256" key="1">
    <source>
        <dbReference type="ARBA" id="ARBA00004571"/>
    </source>
</evidence>
<keyword evidence="5 9" id="KW-0798">TonB box</keyword>
<gene>
    <name evidence="13" type="ORF">EV196_103305</name>
</gene>
<dbReference type="Pfam" id="PF13715">
    <property type="entry name" value="CarbopepD_reg_2"/>
    <property type="match status" value="1"/>
</dbReference>
<dbReference type="NCBIfam" id="TIGR04057">
    <property type="entry name" value="SusC_RagA_signa"/>
    <property type="match status" value="1"/>
</dbReference>
<dbReference type="InterPro" id="IPR008969">
    <property type="entry name" value="CarboxyPept-like_regulatory"/>
</dbReference>
<dbReference type="InterPro" id="IPR039426">
    <property type="entry name" value="TonB-dep_rcpt-like"/>
</dbReference>
<comment type="similarity">
    <text evidence="8 9">Belongs to the TonB-dependent receptor family.</text>
</comment>
<proteinExistence type="inferred from homology"/>
<dbReference type="NCBIfam" id="TIGR04056">
    <property type="entry name" value="OMP_RagA_SusC"/>
    <property type="match status" value="1"/>
</dbReference>
<feature type="domain" description="TonB-dependent receptor-like beta-barrel" evidence="11">
    <location>
        <begin position="386"/>
        <end position="900"/>
    </location>
</feature>
<dbReference type="Proteomes" id="UP000295455">
    <property type="component" value="Unassembled WGS sequence"/>
</dbReference>
<evidence type="ECO:0000256" key="5">
    <source>
        <dbReference type="ARBA" id="ARBA00023077"/>
    </source>
</evidence>
<feature type="domain" description="TonB-dependent receptor plug" evidence="12">
    <location>
        <begin position="123"/>
        <end position="230"/>
    </location>
</feature>
<dbReference type="InterPro" id="IPR036942">
    <property type="entry name" value="Beta-barrel_TonB_sf"/>
</dbReference>
<organism evidence="13 14">
    <name type="scientific">Mariniflexile fucanivorans</name>
    <dbReference type="NCBI Taxonomy" id="264023"/>
    <lineage>
        <taxon>Bacteria</taxon>
        <taxon>Pseudomonadati</taxon>
        <taxon>Bacteroidota</taxon>
        <taxon>Flavobacteriia</taxon>
        <taxon>Flavobacteriales</taxon>
        <taxon>Flavobacteriaceae</taxon>
        <taxon>Mariniflexile</taxon>
    </lineage>
</organism>
<dbReference type="Pfam" id="PF07715">
    <property type="entry name" value="Plug"/>
    <property type="match status" value="1"/>
</dbReference>
<evidence type="ECO:0000256" key="9">
    <source>
        <dbReference type="RuleBase" id="RU003357"/>
    </source>
</evidence>
<accession>A0A4R1RLB5</accession>
<comment type="caution">
    <text evidence="13">The sequence shown here is derived from an EMBL/GenBank/DDBJ whole genome shotgun (WGS) entry which is preliminary data.</text>
</comment>
<evidence type="ECO:0000256" key="8">
    <source>
        <dbReference type="PROSITE-ProRule" id="PRU01360"/>
    </source>
</evidence>
<protein>
    <submittedName>
        <fullName evidence="13">TonB-linked SusC/RagA family outer membrane protein</fullName>
    </submittedName>
</protein>
<evidence type="ECO:0000256" key="3">
    <source>
        <dbReference type="ARBA" id="ARBA00022452"/>
    </source>
</evidence>
<dbReference type="GO" id="GO:0009279">
    <property type="term" value="C:cell outer membrane"/>
    <property type="evidence" value="ECO:0007669"/>
    <property type="project" value="UniProtKB-SubCell"/>
</dbReference>
<keyword evidence="3 8" id="KW-1134">Transmembrane beta strand</keyword>
<evidence type="ECO:0000313" key="13">
    <source>
        <dbReference type="EMBL" id="TCL66886.1"/>
    </source>
</evidence>
<dbReference type="SUPFAM" id="SSF49464">
    <property type="entry name" value="Carboxypeptidase regulatory domain-like"/>
    <property type="match status" value="1"/>
</dbReference>
<evidence type="ECO:0000256" key="2">
    <source>
        <dbReference type="ARBA" id="ARBA00022448"/>
    </source>
</evidence>
<feature type="transmembrane region" description="Helical" evidence="10">
    <location>
        <begin position="12"/>
        <end position="30"/>
    </location>
</feature>
<reference evidence="13 14" key="1">
    <citation type="submission" date="2019-03" db="EMBL/GenBank/DDBJ databases">
        <title>Genomic Encyclopedia of Type Strains, Phase IV (KMG-IV): sequencing the most valuable type-strain genomes for metagenomic binning, comparative biology and taxonomic classification.</title>
        <authorList>
            <person name="Goeker M."/>
        </authorList>
    </citation>
    <scope>NUCLEOTIDE SEQUENCE [LARGE SCALE GENOMIC DNA]</scope>
    <source>
        <strain evidence="13 14">DSM 18792</strain>
    </source>
</reference>
<sequence>MKLRKELIARNFLSKWLLILILVLHGGMFAQTKNVIVQGTIVGQDGMPIPGVTVLVLGTSKGAVSDFDGNYSIETKVNSELAFSYVGFQKQVIKVTGPKLNVLMKEDISELDEVVVIGYGTQKKKEITGSVGQVKAEELENVITSDIGAALQGQIAGVSVTANSGEPGEGSAITIRGISSLTGSNSPLWVVDGVPQSGDPGLNPNEIETMDILKDAASASIYGTRAAGGVILVTTKRGKVGNTKVGLEVTNGLQIITRQTPLMNTNQQIFFDLNDPTRTTSAASSDRYSLLNDNDLRDFTENDFSTINRYNFDISGGSEDIKYSVVMGLFNQEGTVINSKLKRYNLRANVNLTKGKFTIDNGFGFTVDERERPNFNLLIFGQRALPYLDQVDGNTTSFTSENDDTGASSAYGQILEAITRDRQVGRDRFEASTNIKYQLNDHFQLTTLISGVIENEQEKQVQPPFALFDNNGNNLRTASDSFIYEGRSRNVLINWNGGINYDQQFNKHKINALAIINVEQDFFSSIGAVKRGLLFSDPYVNLSTATIGEELGSDVTLNFTGPSTVEPDYKTKRVGTVGRVLYDYDGKYQLSASARMDASNQFSKDNLYAFFPSASLGWTISDENFWKGFKKTVNNLKFRASYGTTGNDRFTPNSIYSPVAVGYNANFQSESGTDQENSGIIQQQFGNPDLKWEVTKQANFGIDVSFMKSMLVFTADYYTTKKEDLLTQVQINSSFGASVQADRDLTGSRFAVFNVGDMTNKGFEATLRYRPKVGNVRFNILGTFTTNKNVVTNLQSESGLQMFTTTPVFGDNLARAIGLQEGREAGSFLVFKTDGIFKDATELAAYNAKYGETRQLGDLKYVDSNNNGTLRDEGDRVYSGSGLADYEMGLNIQATYKNWFFLTNWFASVGNEVYNATRASAMKAGRHRDLIYQYIPGVNEDTDIPTFRSTSRASGDNNYNGSSDFFIEDGSFVRLRNVVVGYTLPKEVSDKLGLTRFNIYANAQNVLTITNYTGLDPEVGGNNIQFKGIDNGIIPTTASYNLGLRLNF</sequence>
<dbReference type="InterPro" id="IPR037066">
    <property type="entry name" value="Plug_dom_sf"/>
</dbReference>
<dbReference type="Gene3D" id="2.170.130.10">
    <property type="entry name" value="TonB-dependent receptor, plug domain"/>
    <property type="match status" value="1"/>
</dbReference>
<keyword evidence="6 8" id="KW-0472">Membrane</keyword>
<dbReference type="InterPro" id="IPR023997">
    <property type="entry name" value="TonB-dep_OMP_SusC/RagA_CS"/>
</dbReference>
<dbReference type="Pfam" id="PF00593">
    <property type="entry name" value="TonB_dep_Rec_b-barrel"/>
    <property type="match status" value="1"/>
</dbReference>
<comment type="subcellular location">
    <subcellularLocation>
        <location evidence="1 8">Cell outer membrane</location>
        <topology evidence="1 8">Multi-pass membrane protein</topology>
    </subcellularLocation>
</comment>
<dbReference type="PROSITE" id="PS52016">
    <property type="entry name" value="TONB_DEPENDENT_REC_3"/>
    <property type="match status" value="1"/>
</dbReference>
<keyword evidence="4 8" id="KW-0812">Transmembrane</keyword>
<evidence type="ECO:0000256" key="4">
    <source>
        <dbReference type="ARBA" id="ARBA00022692"/>
    </source>
</evidence>
<evidence type="ECO:0000259" key="11">
    <source>
        <dbReference type="Pfam" id="PF00593"/>
    </source>
</evidence>
<evidence type="ECO:0000256" key="7">
    <source>
        <dbReference type="ARBA" id="ARBA00023237"/>
    </source>
</evidence>
<keyword evidence="2 8" id="KW-0813">Transport</keyword>